<evidence type="ECO:0000256" key="4">
    <source>
        <dbReference type="ARBA" id="ARBA00022691"/>
    </source>
</evidence>
<dbReference type="Gene3D" id="1.10.150.290">
    <property type="entry name" value="S-adenosyl-L-methionine-dependent methyltransferases"/>
    <property type="match status" value="1"/>
</dbReference>
<comment type="caution">
    <text evidence="7">The sequence shown here is derived from an EMBL/GenBank/DDBJ whole genome shotgun (WGS) entry which is preliminary data.</text>
</comment>
<dbReference type="PANTHER" id="PTHR43861">
    <property type="entry name" value="TRANS-ACONITATE 2-METHYLTRANSFERASE-RELATED"/>
    <property type="match status" value="1"/>
</dbReference>
<evidence type="ECO:0000256" key="5">
    <source>
        <dbReference type="HAMAP-Rule" id="MF_00560"/>
    </source>
</evidence>
<evidence type="ECO:0000313" key="8">
    <source>
        <dbReference type="Proteomes" id="UP001597171"/>
    </source>
</evidence>
<dbReference type="InterPro" id="IPR041698">
    <property type="entry name" value="Methyltransf_25"/>
</dbReference>
<dbReference type="SUPFAM" id="SSF53335">
    <property type="entry name" value="S-adenosyl-L-methionine-dependent methyltransferases"/>
    <property type="match status" value="1"/>
</dbReference>
<keyword evidence="1 5" id="KW-0963">Cytoplasm</keyword>
<reference evidence="8" key="1">
    <citation type="journal article" date="2019" name="Int. J. Syst. Evol. Microbiol.">
        <title>The Global Catalogue of Microorganisms (GCM) 10K type strain sequencing project: providing services to taxonomists for standard genome sequencing and annotation.</title>
        <authorList>
            <consortium name="The Broad Institute Genomics Platform"/>
            <consortium name="The Broad Institute Genome Sequencing Center for Infectious Disease"/>
            <person name="Wu L."/>
            <person name="Ma J."/>
        </authorList>
    </citation>
    <scope>NUCLEOTIDE SEQUENCE [LARGE SCALE GENOMIC DNA]</scope>
    <source>
        <strain evidence="8">CCUG 61696</strain>
    </source>
</reference>
<keyword evidence="4 5" id="KW-0949">S-adenosyl-L-methionine</keyword>
<comment type="subcellular location">
    <subcellularLocation>
        <location evidence="5">Cytoplasm</location>
    </subcellularLocation>
</comment>
<dbReference type="Gene3D" id="3.40.50.150">
    <property type="entry name" value="Vaccinia Virus protein VP39"/>
    <property type="match status" value="1"/>
</dbReference>
<evidence type="ECO:0000256" key="3">
    <source>
        <dbReference type="ARBA" id="ARBA00022679"/>
    </source>
</evidence>
<dbReference type="RefSeq" id="WP_378776190.1">
    <property type="nucleotide sequence ID" value="NZ_JBHTMX010000149.1"/>
</dbReference>
<dbReference type="EC" id="2.1.1.144" evidence="5"/>
<dbReference type="InterPro" id="IPR029063">
    <property type="entry name" value="SAM-dependent_MTases_sf"/>
</dbReference>
<evidence type="ECO:0000259" key="6">
    <source>
        <dbReference type="Pfam" id="PF13649"/>
    </source>
</evidence>
<keyword evidence="8" id="KW-1185">Reference proteome</keyword>
<evidence type="ECO:0000313" key="7">
    <source>
        <dbReference type="EMBL" id="MFD1332988.1"/>
    </source>
</evidence>
<keyword evidence="2 5" id="KW-0489">Methyltransferase</keyword>
<name>A0ABW3ZAM2_9HYPH</name>
<dbReference type="CDD" id="cd02440">
    <property type="entry name" value="AdoMet_MTases"/>
    <property type="match status" value="1"/>
</dbReference>
<organism evidence="7 8">
    <name type="scientific">Methylopila musalis</name>
    <dbReference type="NCBI Taxonomy" id="1134781"/>
    <lineage>
        <taxon>Bacteria</taxon>
        <taxon>Pseudomonadati</taxon>
        <taxon>Pseudomonadota</taxon>
        <taxon>Alphaproteobacteria</taxon>
        <taxon>Hyphomicrobiales</taxon>
        <taxon>Methylopilaceae</taxon>
        <taxon>Methylopila</taxon>
    </lineage>
</organism>
<keyword evidence="3 5" id="KW-0808">Transferase</keyword>
<sequence>MAATPQNDWSATRYLRFEDERTRPAAELLARVPLASATLAVDLGCGPGNSTEGLARRFPEAEIVGLDSSPDMLAAARARLPAARFEEGDIAAWAATGGERPDVIFANAALQWLPEHETLFPRLLGRLAPGGVLAVQMPDNLREPSHAAMRETALDGRWRDRLGDAAGTRTPILPMERYYDLLTAAGASVDIWATTFAHPLDGVEAIVDWLRATGLRPFLGPLDVAERAAFEEAYAQRLALFYTPRADGKVLLRFPRLFMVATAR</sequence>
<protein>
    <recommendedName>
        <fullName evidence="5">Trans-aconitate 2-methyltransferase</fullName>
        <ecNumber evidence="5">2.1.1.144</ecNumber>
    </recommendedName>
</protein>
<dbReference type="Proteomes" id="UP001597171">
    <property type="component" value="Unassembled WGS sequence"/>
</dbReference>
<gene>
    <name evidence="5 7" type="primary">tam</name>
    <name evidence="7" type="ORF">ACFQ4O_13365</name>
</gene>
<evidence type="ECO:0000256" key="2">
    <source>
        <dbReference type="ARBA" id="ARBA00022603"/>
    </source>
</evidence>
<dbReference type="NCBIfam" id="NF002463">
    <property type="entry name" value="PRK01683.1"/>
    <property type="match status" value="1"/>
</dbReference>
<dbReference type="InterPro" id="IPR023506">
    <property type="entry name" value="Trans-aconitate_MeTrfase"/>
</dbReference>
<comment type="function">
    <text evidence="5">Catalyzes the S-adenosylmethionine monomethyl esterification of trans-aconitate.</text>
</comment>
<dbReference type="EMBL" id="JBHTMX010000149">
    <property type="protein sequence ID" value="MFD1332988.1"/>
    <property type="molecule type" value="Genomic_DNA"/>
</dbReference>
<dbReference type="GO" id="GO:0032259">
    <property type="term" value="P:methylation"/>
    <property type="evidence" value="ECO:0007669"/>
    <property type="project" value="UniProtKB-KW"/>
</dbReference>
<dbReference type="HAMAP" id="MF_00560">
    <property type="entry name" value="Tran_acon_Me_trans"/>
    <property type="match status" value="1"/>
</dbReference>
<dbReference type="Pfam" id="PF13649">
    <property type="entry name" value="Methyltransf_25"/>
    <property type="match status" value="1"/>
</dbReference>
<comment type="similarity">
    <text evidence="5">Belongs to the methyltransferase superfamily. Tam family.</text>
</comment>
<dbReference type="GO" id="GO:0030798">
    <property type="term" value="F:trans-aconitate 2-methyltransferase activity"/>
    <property type="evidence" value="ECO:0007669"/>
    <property type="project" value="UniProtKB-EC"/>
</dbReference>
<dbReference type="InterPro" id="IPR023149">
    <property type="entry name" value="Trans_acon_MeTrfase_C"/>
</dbReference>
<dbReference type="PANTHER" id="PTHR43861:SF1">
    <property type="entry name" value="TRANS-ACONITATE 2-METHYLTRANSFERASE"/>
    <property type="match status" value="1"/>
</dbReference>
<proteinExistence type="inferred from homology"/>
<comment type="catalytic activity">
    <reaction evidence="5">
        <text>trans-aconitate + S-adenosyl-L-methionine = (E)-3-(methoxycarbonyl)pent-2-enedioate + S-adenosyl-L-homocysteine</text>
        <dbReference type="Rhea" id="RHEA:14969"/>
        <dbReference type="ChEBI" id="CHEBI:15708"/>
        <dbReference type="ChEBI" id="CHEBI:57470"/>
        <dbReference type="ChEBI" id="CHEBI:57856"/>
        <dbReference type="ChEBI" id="CHEBI:59789"/>
        <dbReference type="EC" id="2.1.1.144"/>
    </reaction>
</comment>
<feature type="domain" description="Methyltransferase" evidence="6">
    <location>
        <begin position="41"/>
        <end position="131"/>
    </location>
</feature>
<accession>A0ABW3ZAM2</accession>
<evidence type="ECO:0000256" key="1">
    <source>
        <dbReference type="ARBA" id="ARBA00022490"/>
    </source>
</evidence>